<feature type="compositionally biased region" description="Basic and acidic residues" evidence="1">
    <location>
        <begin position="119"/>
        <end position="129"/>
    </location>
</feature>
<feature type="compositionally biased region" description="Polar residues" evidence="1">
    <location>
        <begin position="109"/>
        <end position="118"/>
    </location>
</feature>
<name>A0A6F8T9D1_9GAMM</name>
<feature type="region of interest" description="Disordered" evidence="1">
    <location>
        <begin position="109"/>
        <end position="129"/>
    </location>
</feature>
<proteinExistence type="predicted"/>
<keyword evidence="3" id="KW-1185">Reference proteome</keyword>
<evidence type="ECO:0000256" key="1">
    <source>
        <dbReference type="SAM" id="MobiDB-lite"/>
    </source>
</evidence>
<gene>
    <name evidence="2" type="ORF">TUM19329_36550</name>
</gene>
<dbReference type="InterPro" id="IPR009057">
    <property type="entry name" value="Homeodomain-like_sf"/>
</dbReference>
<dbReference type="EMBL" id="AP022840">
    <property type="protein sequence ID" value="BCA97294.1"/>
    <property type="molecule type" value="Genomic_DNA"/>
</dbReference>
<protein>
    <recommendedName>
        <fullName evidence="4">Transposase</fullName>
    </recommendedName>
</protein>
<organism evidence="2 3">
    <name type="scientific">Legionella antarctica</name>
    <dbReference type="NCBI Taxonomy" id="2708020"/>
    <lineage>
        <taxon>Bacteria</taxon>
        <taxon>Pseudomonadati</taxon>
        <taxon>Pseudomonadota</taxon>
        <taxon>Gammaproteobacteria</taxon>
        <taxon>Legionellales</taxon>
        <taxon>Legionellaceae</taxon>
        <taxon>Legionella</taxon>
    </lineage>
</organism>
<evidence type="ECO:0000313" key="2">
    <source>
        <dbReference type="EMBL" id="BCA97294.1"/>
    </source>
</evidence>
<evidence type="ECO:0008006" key="4">
    <source>
        <dbReference type="Google" id="ProtNLM"/>
    </source>
</evidence>
<evidence type="ECO:0000313" key="3">
    <source>
        <dbReference type="Proteomes" id="UP000502894"/>
    </source>
</evidence>
<dbReference type="KEGG" id="lant:TUM19329_36550"/>
<keyword evidence="2" id="KW-0614">Plasmid</keyword>
<dbReference type="SUPFAM" id="SSF46689">
    <property type="entry name" value="Homeodomain-like"/>
    <property type="match status" value="1"/>
</dbReference>
<reference evidence="2" key="1">
    <citation type="journal article" date="2020" name="Microbiol. Resour. Announc.">
        <title>Complete Genome Sequence of Novel Psychrotolerant Legionella Strain TUM19329, Isolated from Antarctic Lake Sediment.</title>
        <authorList>
            <person name="Shimada S."/>
            <person name="Nakai R."/>
            <person name="Aoki K."/>
            <person name="Shimoeda N."/>
            <person name="Ohno G."/>
            <person name="Miyazaki Y."/>
            <person name="Kudoh S."/>
            <person name="Imura S."/>
            <person name="Watanabe K."/>
            <person name="Ishii Y."/>
            <person name="Tateda K."/>
        </authorList>
    </citation>
    <scope>NUCLEOTIDE SEQUENCE [LARGE SCALE GENOMIC DNA]</scope>
    <source>
        <strain evidence="2">TUM19329</strain>
        <plasmid evidence="2">pTUM19329-1</plasmid>
    </source>
</reference>
<dbReference type="AlphaFoldDB" id="A0A6F8T9D1"/>
<accession>A0A6F8T9D1</accession>
<dbReference type="Proteomes" id="UP000502894">
    <property type="component" value="Plasmid pTUM19329-1"/>
</dbReference>
<sequence length="141" mass="16340">MRQYSEERKEAVLKKLLPPYNKTYTELSKEECIPTSTIYTWLKKRQQVGTMNSKVVRLSQPWSVEARFSAIVETATMSEIELGEYCREKGLYPEQIKDWKAQFISGLSGDSVSSQQEKAQGKGDKKRINQLEKGFCRKYQS</sequence>
<geneLocation type="plasmid" evidence="2 3">
    <name>pTUM19329-1</name>
</geneLocation>
<dbReference type="RefSeq" id="WP_173238674.1">
    <property type="nucleotide sequence ID" value="NZ_AP022840.1"/>
</dbReference>